<dbReference type="GO" id="GO:0016987">
    <property type="term" value="F:sigma factor activity"/>
    <property type="evidence" value="ECO:0007669"/>
    <property type="project" value="UniProtKB-KW"/>
</dbReference>
<dbReference type="InterPro" id="IPR013249">
    <property type="entry name" value="RNA_pol_sigma70_r4_t2"/>
</dbReference>
<dbReference type="GO" id="GO:0003677">
    <property type="term" value="F:DNA binding"/>
    <property type="evidence" value="ECO:0007669"/>
    <property type="project" value="InterPro"/>
</dbReference>
<evidence type="ECO:0000259" key="7">
    <source>
        <dbReference type="Pfam" id="PF08281"/>
    </source>
</evidence>
<dbReference type="InterPro" id="IPR039425">
    <property type="entry name" value="RNA_pol_sigma-70-like"/>
</dbReference>
<dbReference type="InterPro" id="IPR036388">
    <property type="entry name" value="WH-like_DNA-bd_sf"/>
</dbReference>
<dbReference type="PANTHER" id="PTHR43133:SF25">
    <property type="entry name" value="RNA POLYMERASE SIGMA FACTOR RFAY-RELATED"/>
    <property type="match status" value="1"/>
</dbReference>
<evidence type="ECO:0000256" key="3">
    <source>
        <dbReference type="ARBA" id="ARBA00023082"/>
    </source>
</evidence>
<name>A0A7H1NS27_9PROT</name>
<organism evidence="8 9">
    <name type="scientific">Entomobacter blattae</name>
    <dbReference type="NCBI Taxonomy" id="2762277"/>
    <lineage>
        <taxon>Bacteria</taxon>
        <taxon>Pseudomonadati</taxon>
        <taxon>Pseudomonadota</taxon>
        <taxon>Alphaproteobacteria</taxon>
        <taxon>Acetobacterales</taxon>
        <taxon>Acetobacteraceae</taxon>
        <taxon>Entomobacter</taxon>
    </lineage>
</organism>
<dbReference type="SUPFAM" id="SSF88946">
    <property type="entry name" value="Sigma2 domain of RNA polymerase sigma factors"/>
    <property type="match status" value="1"/>
</dbReference>
<reference evidence="8 9" key="1">
    <citation type="submission" date="2020-08" db="EMBL/GenBank/DDBJ databases">
        <title>Complete genome sequence of Entomobacter blattae G55GP.</title>
        <authorList>
            <person name="Poehlein A."/>
            <person name="Guzman J."/>
            <person name="Daniel R."/>
            <person name="Vilcinskas A."/>
        </authorList>
    </citation>
    <scope>NUCLEOTIDE SEQUENCE [LARGE SCALE GENOMIC DNA]</scope>
    <source>
        <strain evidence="8 9">G55GP</strain>
    </source>
</reference>
<dbReference type="KEGG" id="ebla:JGUZn3_13610"/>
<feature type="region of interest" description="Disordered" evidence="5">
    <location>
        <begin position="67"/>
        <end position="88"/>
    </location>
</feature>
<feature type="domain" description="RNA polymerase sigma factor 70 region 4 type 2" evidence="7">
    <location>
        <begin position="160"/>
        <end position="209"/>
    </location>
</feature>
<keyword evidence="9" id="KW-1185">Reference proteome</keyword>
<dbReference type="AlphaFoldDB" id="A0A7H1NS27"/>
<feature type="domain" description="RNA polymerase sigma-70 region 2" evidence="6">
    <location>
        <begin position="22"/>
        <end position="61"/>
    </location>
</feature>
<protein>
    <submittedName>
        <fullName evidence="8">ECF RNA polymerase sigma factor EcfG</fullName>
    </submittedName>
</protein>
<gene>
    <name evidence="8" type="primary">ecfG_1</name>
    <name evidence="8" type="ORF">JGUZn3_13610</name>
</gene>
<dbReference type="Gene3D" id="1.10.10.10">
    <property type="entry name" value="Winged helix-like DNA-binding domain superfamily/Winged helix DNA-binding domain"/>
    <property type="match status" value="1"/>
</dbReference>
<accession>A0A7H1NS27</accession>
<evidence type="ECO:0000259" key="6">
    <source>
        <dbReference type="Pfam" id="PF04542"/>
    </source>
</evidence>
<dbReference type="InterPro" id="IPR013324">
    <property type="entry name" value="RNA_pol_sigma_r3/r4-like"/>
</dbReference>
<evidence type="ECO:0000256" key="5">
    <source>
        <dbReference type="SAM" id="MobiDB-lite"/>
    </source>
</evidence>
<dbReference type="PANTHER" id="PTHR43133">
    <property type="entry name" value="RNA POLYMERASE ECF-TYPE SIGMA FACTO"/>
    <property type="match status" value="1"/>
</dbReference>
<sequence length="234" mass="26629">MVNAGRAETVDDFSGMKQEIVKYLPAMRAFARFLTRDAAQADDLLQETLVKVMDNLDKFTPLPPDIVEKPASEKPFPQNPFSEKPFSVEDPPLGEKVLPQKIASPWKGLKAWLLTIERNVYYGYLRKTRREQKGLQVFHDEAPVFQAENAATADAVWDLEQNLAQLSPPLREALILVGGQQLSYEEAARICGIGIGTFKARVSRARKQLAALYEHHHEKQSRQKREENREEDDK</sequence>
<dbReference type="Proteomes" id="UP000516349">
    <property type="component" value="Chromosome"/>
</dbReference>
<evidence type="ECO:0000256" key="4">
    <source>
        <dbReference type="ARBA" id="ARBA00023163"/>
    </source>
</evidence>
<dbReference type="Pfam" id="PF04542">
    <property type="entry name" value="Sigma70_r2"/>
    <property type="match status" value="1"/>
</dbReference>
<dbReference type="GO" id="GO:0006352">
    <property type="term" value="P:DNA-templated transcription initiation"/>
    <property type="evidence" value="ECO:0007669"/>
    <property type="project" value="InterPro"/>
</dbReference>
<keyword evidence="2" id="KW-0805">Transcription regulation</keyword>
<feature type="region of interest" description="Disordered" evidence="5">
    <location>
        <begin position="213"/>
        <end position="234"/>
    </location>
</feature>
<dbReference type="InterPro" id="IPR013325">
    <property type="entry name" value="RNA_pol_sigma_r2"/>
</dbReference>
<proteinExistence type="inferred from homology"/>
<dbReference type="CDD" id="cd06171">
    <property type="entry name" value="Sigma70_r4"/>
    <property type="match status" value="1"/>
</dbReference>
<evidence type="ECO:0000313" key="8">
    <source>
        <dbReference type="EMBL" id="QNT78587.1"/>
    </source>
</evidence>
<dbReference type="Gene3D" id="1.10.1740.10">
    <property type="match status" value="1"/>
</dbReference>
<evidence type="ECO:0000256" key="2">
    <source>
        <dbReference type="ARBA" id="ARBA00023015"/>
    </source>
</evidence>
<keyword evidence="3" id="KW-0731">Sigma factor</keyword>
<dbReference type="RefSeq" id="WP_203412838.1">
    <property type="nucleotide sequence ID" value="NZ_CP060244.1"/>
</dbReference>
<evidence type="ECO:0000256" key="1">
    <source>
        <dbReference type="ARBA" id="ARBA00010641"/>
    </source>
</evidence>
<comment type="similarity">
    <text evidence="1">Belongs to the sigma-70 factor family. ECF subfamily.</text>
</comment>
<feature type="compositionally biased region" description="Basic and acidic residues" evidence="5">
    <location>
        <begin position="213"/>
        <end position="228"/>
    </location>
</feature>
<dbReference type="SUPFAM" id="SSF88659">
    <property type="entry name" value="Sigma3 and sigma4 domains of RNA polymerase sigma factors"/>
    <property type="match status" value="1"/>
</dbReference>
<dbReference type="InterPro" id="IPR007627">
    <property type="entry name" value="RNA_pol_sigma70_r2"/>
</dbReference>
<dbReference type="Pfam" id="PF08281">
    <property type="entry name" value="Sigma70_r4_2"/>
    <property type="match status" value="1"/>
</dbReference>
<keyword evidence="4" id="KW-0804">Transcription</keyword>
<evidence type="ECO:0000313" key="9">
    <source>
        <dbReference type="Proteomes" id="UP000516349"/>
    </source>
</evidence>
<dbReference type="EMBL" id="CP060244">
    <property type="protein sequence ID" value="QNT78587.1"/>
    <property type="molecule type" value="Genomic_DNA"/>
</dbReference>